<name>A0A5S5CBG6_9BACL</name>
<feature type="transmembrane region" description="Helical" evidence="1">
    <location>
        <begin position="83"/>
        <end position="101"/>
    </location>
</feature>
<proteinExistence type="predicted"/>
<keyword evidence="1" id="KW-0472">Membrane</keyword>
<organism evidence="3 4">
    <name type="scientific">Paenibacillus methanolicus</name>
    <dbReference type="NCBI Taxonomy" id="582686"/>
    <lineage>
        <taxon>Bacteria</taxon>
        <taxon>Bacillati</taxon>
        <taxon>Bacillota</taxon>
        <taxon>Bacilli</taxon>
        <taxon>Bacillales</taxon>
        <taxon>Paenibacillaceae</taxon>
        <taxon>Paenibacillus</taxon>
    </lineage>
</organism>
<evidence type="ECO:0000256" key="1">
    <source>
        <dbReference type="SAM" id="Phobius"/>
    </source>
</evidence>
<evidence type="ECO:0000313" key="4">
    <source>
        <dbReference type="Proteomes" id="UP000323257"/>
    </source>
</evidence>
<keyword evidence="4" id="KW-1185">Reference proteome</keyword>
<comment type="caution">
    <text evidence="3">The sequence shown here is derived from an EMBL/GenBank/DDBJ whole genome shotgun (WGS) entry which is preliminary data.</text>
</comment>
<feature type="transmembrane region" description="Helical" evidence="1">
    <location>
        <begin position="107"/>
        <end position="127"/>
    </location>
</feature>
<dbReference type="AlphaFoldDB" id="A0A5S5CBG6"/>
<dbReference type="NCBIfam" id="NF037970">
    <property type="entry name" value="vanZ_1"/>
    <property type="match status" value="1"/>
</dbReference>
<feature type="domain" description="VanZ-like" evidence="2">
    <location>
        <begin position="31"/>
        <end position="127"/>
    </location>
</feature>
<keyword evidence="1" id="KW-1133">Transmembrane helix</keyword>
<evidence type="ECO:0000259" key="2">
    <source>
        <dbReference type="Pfam" id="PF04892"/>
    </source>
</evidence>
<accession>A0A5S5CBG6</accession>
<dbReference type="Pfam" id="PF04892">
    <property type="entry name" value="VanZ"/>
    <property type="match status" value="1"/>
</dbReference>
<sequence>MRMIAIMLWCGVLFVGTCTVSVSLLISDYYVHFDFTSHGRLADLFLLDIMPESDLYVIQKIGHITGFFILSLLLTKGGKQPSGLIWAVLYALLTEILQPFFNRDGRLIDVLIDSVGIFGAYGLCRLLRRPKRF</sequence>
<dbReference type="Proteomes" id="UP000323257">
    <property type="component" value="Unassembled WGS sequence"/>
</dbReference>
<gene>
    <name evidence="3" type="ORF">BCM02_104367</name>
</gene>
<reference evidence="3 4" key="1">
    <citation type="submission" date="2019-07" db="EMBL/GenBank/DDBJ databases">
        <title>Genomic Encyclopedia of Type Strains, Phase III (KMG-III): the genomes of soil and plant-associated and newly described type strains.</title>
        <authorList>
            <person name="Whitman W."/>
        </authorList>
    </citation>
    <scope>NUCLEOTIDE SEQUENCE [LARGE SCALE GENOMIC DNA]</scope>
    <source>
        <strain evidence="3 4">BL24</strain>
    </source>
</reference>
<feature type="transmembrane region" description="Helical" evidence="1">
    <location>
        <begin position="55"/>
        <end position="74"/>
    </location>
</feature>
<dbReference type="EMBL" id="VNHS01000004">
    <property type="protein sequence ID" value="TYP75686.1"/>
    <property type="molecule type" value="Genomic_DNA"/>
</dbReference>
<keyword evidence="1" id="KW-0812">Transmembrane</keyword>
<dbReference type="InterPro" id="IPR006976">
    <property type="entry name" value="VanZ-like"/>
</dbReference>
<evidence type="ECO:0000313" key="3">
    <source>
        <dbReference type="EMBL" id="TYP75686.1"/>
    </source>
</evidence>
<protein>
    <submittedName>
        <fullName evidence="3">VanZ like protein</fullName>
    </submittedName>
</protein>